<dbReference type="InterPro" id="IPR051600">
    <property type="entry name" value="Beta-PGM-like"/>
</dbReference>
<dbReference type="InterPro" id="IPR036412">
    <property type="entry name" value="HAD-like_sf"/>
</dbReference>
<dbReference type="GO" id="GO:0046872">
    <property type="term" value="F:metal ion binding"/>
    <property type="evidence" value="ECO:0007669"/>
    <property type="project" value="UniProtKB-KW"/>
</dbReference>
<dbReference type="InterPro" id="IPR006439">
    <property type="entry name" value="HAD-SF_hydro_IA"/>
</dbReference>
<protein>
    <submittedName>
        <fullName evidence="5">Hydrolase</fullName>
    </submittedName>
</protein>
<dbReference type="EMBL" id="MN990729">
    <property type="protein sequence ID" value="QJR98210.1"/>
    <property type="molecule type" value="Genomic_DNA"/>
</dbReference>
<dbReference type="Gene3D" id="3.40.50.1000">
    <property type="entry name" value="HAD superfamily/HAD-like"/>
    <property type="match status" value="1"/>
</dbReference>
<dbReference type="NCBIfam" id="TIGR01509">
    <property type="entry name" value="HAD-SF-IA-v3"/>
    <property type="match status" value="1"/>
</dbReference>
<dbReference type="SUPFAM" id="SSF56784">
    <property type="entry name" value="HAD-like"/>
    <property type="match status" value="1"/>
</dbReference>
<comment type="cofactor">
    <cofactor evidence="1">
        <name>Mg(2+)</name>
        <dbReference type="ChEBI" id="CHEBI:18420"/>
    </cofactor>
</comment>
<evidence type="ECO:0000256" key="3">
    <source>
        <dbReference type="ARBA" id="ARBA00022723"/>
    </source>
</evidence>
<gene>
    <name evidence="5" type="ORF">PlAlph_2140</name>
</gene>
<reference evidence="5" key="1">
    <citation type="submission" date="2020-01" db="EMBL/GenBank/DDBJ databases">
        <title>Gastrointestinal microbiota of LL stock colony Peromyscus leucopus.</title>
        <authorList>
            <person name="Milovic A."/>
            <person name="Bassam K."/>
            <person name="Keay E."/>
            <person name="Barbour A.G."/>
        </authorList>
    </citation>
    <scope>NUCLEOTIDE SEQUENCE</scope>
    <source>
        <strain evidence="5">LL90</strain>
    </source>
</reference>
<proteinExistence type="inferred from homology"/>
<name>A0A6M4NNB2_9PROT</name>
<accession>A0A6M4NNB2</accession>
<dbReference type="AlphaFoldDB" id="A0A6M4NNB2"/>
<evidence type="ECO:0000313" key="5">
    <source>
        <dbReference type="EMBL" id="QJR98210.1"/>
    </source>
</evidence>
<dbReference type="InterPro" id="IPR041492">
    <property type="entry name" value="HAD_2"/>
</dbReference>
<dbReference type="SFLD" id="SFLDS00003">
    <property type="entry name" value="Haloacid_Dehalogenase"/>
    <property type="match status" value="1"/>
</dbReference>
<comment type="similarity">
    <text evidence="2">Belongs to the HAD-like hydrolase superfamily. CbbY/CbbZ/Gph/YieH family.</text>
</comment>
<dbReference type="Pfam" id="PF13419">
    <property type="entry name" value="HAD_2"/>
    <property type="match status" value="1"/>
</dbReference>
<keyword evidence="4" id="KW-0460">Magnesium</keyword>
<dbReference type="SFLD" id="SFLDG01129">
    <property type="entry name" value="C1.5:_HAD__Beta-PGM__Phosphata"/>
    <property type="match status" value="1"/>
</dbReference>
<keyword evidence="5" id="KW-0378">Hydrolase</keyword>
<evidence type="ECO:0000256" key="1">
    <source>
        <dbReference type="ARBA" id="ARBA00001946"/>
    </source>
</evidence>
<evidence type="ECO:0000256" key="2">
    <source>
        <dbReference type="ARBA" id="ARBA00006171"/>
    </source>
</evidence>
<organism evidence="5">
    <name type="scientific">uncultured Alphaproteobacteria bacterium</name>
    <dbReference type="NCBI Taxonomy" id="91750"/>
    <lineage>
        <taxon>Bacteria</taxon>
        <taxon>Pseudomonadati</taxon>
        <taxon>Pseudomonadota</taxon>
        <taxon>Alphaproteobacteria</taxon>
        <taxon>environmental samples</taxon>
    </lineage>
</organism>
<keyword evidence="3" id="KW-0479">Metal-binding</keyword>
<dbReference type="PANTHER" id="PTHR46193">
    <property type="entry name" value="6-PHOSPHOGLUCONATE PHOSPHATASE"/>
    <property type="match status" value="1"/>
</dbReference>
<dbReference type="InterPro" id="IPR023214">
    <property type="entry name" value="HAD_sf"/>
</dbReference>
<dbReference type="InterPro" id="IPR023198">
    <property type="entry name" value="PGP-like_dom2"/>
</dbReference>
<dbReference type="Gene3D" id="1.10.150.240">
    <property type="entry name" value="Putative phosphatase, domain 2"/>
    <property type="match status" value="1"/>
</dbReference>
<dbReference type="GO" id="GO:0016787">
    <property type="term" value="F:hydrolase activity"/>
    <property type="evidence" value="ECO:0007669"/>
    <property type="project" value="UniProtKB-KW"/>
</dbReference>
<dbReference type="PANTHER" id="PTHR46193:SF10">
    <property type="entry name" value="6-PHOSPHOGLUCONATE PHOSPHATASE"/>
    <property type="match status" value="1"/>
</dbReference>
<sequence>MKKLIIWDFDGVISDTEKLWLETRRQMLNEKFGLNWDFETANQHMGGMSDKTKRENLDKLGIITDNAFWDEALERDIKKMACGIKVTEGIVPIFNNQNFAQCIATGGIFSKTILKIKAVGIEKYIPADHIFTADMVEHGKPEPDLFLLAAEKMGYKAENCIVIEDSVAGMTAGLKAGMTVVAFLGCDMNNNEKNIEKVKSLGIKHIFFDMKEIEKFLIDFTTT</sequence>
<evidence type="ECO:0000256" key="4">
    <source>
        <dbReference type="ARBA" id="ARBA00022842"/>
    </source>
</evidence>